<dbReference type="Proteomes" id="UP000054047">
    <property type="component" value="Unassembled WGS sequence"/>
</dbReference>
<keyword evidence="2" id="KW-1185">Reference proteome</keyword>
<dbReference type="EMBL" id="KN744667">
    <property type="protein sequence ID" value="KIH52065.1"/>
    <property type="molecule type" value="Genomic_DNA"/>
</dbReference>
<reference evidence="1 2" key="1">
    <citation type="submission" date="2013-12" db="EMBL/GenBank/DDBJ databases">
        <title>Draft genome of the parsitic nematode Ancylostoma duodenale.</title>
        <authorList>
            <person name="Mitreva M."/>
        </authorList>
    </citation>
    <scope>NUCLEOTIDE SEQUENCE [LARGE SCALE GENOMIC DNA]</scope>
    <source>
        <strain evidence="1 2">Zhejiang</strain>
    </source>
</reference>
<sequence>MAANTGAAWSQADVNAITVSSEQLVLSADEARTAGMALAETTSRLRVLANRDGEGSSVNAYQNAEKSIKTPYGVKRKISYSPGLQ</sequence>
<evidence type="ECO:0000313" key="2">
    <source>
        <dbReference type="Proteomes" id="UP000054047"/>
    </source>
</evidence>
<organism evidence="1 2">
    <name type="scientific">Ancylostoma duodenale</name>
    <dbReference type="NCBI Taxonomy" id="51022"/>
    <lineage>
        <taxon>Eukaryota</taxon>
        <taxon>Metazoa</taxon>
        <taxon>Ecdysozoa</taxon>
        <taxon>Nematoda</taxon>
        <taxon>Chromadorea</taxon>
        <taxon>Rhabditida</taxon>
        <taxon>Rhabditina</taxon>
        <taxon>Rhabditomorpha</taxon>
        <taxon>Strongyloidea</taxon>
        <taxon>Ancylostomatidae</taxon>
        <taxon>Ancylostomatinae</taxon>
        <taxon>Ancylostoma</taxon>
    </lineage>
</organism>
<accession>A0A0C2FTZ2</accession>
<protein>
    <submittedName>
        <fullName evidence="1">Uncharacterized protein</fullName>
    </submittedName>
</protein>
<evidence type="ECO:0000313" key="1">
    <source>
        <dbReference type="EMBL" id="KIH52065.1"/>
    </source>
</evidence>
<name>A0A0C2FTZ2_9BILA</name>
<proteinExistence type="predicted"/>
<dbReference type="AlphaFoldDB" id="A0A0C2FTZ2"/>
<gene>
    <name evidence="1" type="ORF">ANCDUO_17839</name>
</gene>